<feature type="region of interest" description="Disordered" evidence="1">
    <location>
        <begin position="183"/>
        <end position="207"/>
    </location>
</feature>
<gene>
    <name evidence="2" type="ORF">IFR04_008294</name>
</gene>
<evidence type="ECO:0000256" key="1">
    <source>
        <dbReference type="SAM" id="MobiDB-lite"/>
    </source>
</evidence>
<name>A0A8H7TGV3_9HELO</name>
<reference evidence="2" key="1">
    <citation type="submission" date="2021-02" db="EMBL/GenBank/DDBJ databases">
        <title>Genome sequence Cadophora malorum strain M34.</title>
        <authorList>
            <person name="Stefanovic E."/>
            <person name="Vu D."/>
            <person name="Scully C."/>
            <person name="Dijksterhuis J."/>
            <person name="Roader J."/>
            <person name="Houbraken J."/>
        </authorList>
    </citation>
    <scope>NUCLEOTIDE SEQUENCE</scope>
    <source>
        <strain evidence="2">M34</strain>
    </source>
</reference>
<comment type="caution">
    <text evidence="2">The sequence shown here is derived from an EMBL/GenBank/DDBJ whole genome shotgun (WGS) entry which is preliminary data.</text>
</comment>
<protein>
    <submittedName>
        <fullName evidence="2">Uncharacterized protein</fullName>
    </submittedName>
</protein>
<sequence length="282" mass="32350">MVSIEQETPETLGTLYLNEFIVEIVPDKRNAAELAATILQPDMADRNFLNATLQAAQQEIFASPNILFLGDLADIFQPIRDMVLEREKIYHEACRHDTTWNDDSKPRDPLTLLGGIQPELVVECCAKAEHLAFYAFPYDPPSGPFQKGPFINTRLMPQLLQWIKEMRTLYIVLDMRGFHKTSGSRKPRLVPGTTGLGRSPADPSNPGDLVTQATFKKSLMAQYQHAWRLKQIIDKEVRQWNREKFGGELLMNFRHSIGCDLWIKNRSNEQKGLEVKIVQWER</sequence>
<evidence type="ECO:0000313" key="2">
    <source>
        <dbReference type="EMBL" id="KAG4418583.1"/>
    </source>
</evidence>
<keyword evidence="3" id="KW-1185">Reference proteome</keyword>
<dbReference type="EMBL" id="JAFJYH010000125">
    <property type="protein sequence ID" value="KAG4418583.1"/>
    <property type="molecule type" value="Genomic_DNA"/>
</dbReference>
<evidence type="ECO:0000313" key="3">
    <source>
        <dbReference type="Proteomes" id="UP000664132"/>
    </source>
</evidence>
<proteinExistence type="predicted"/>
<dbReference type="OrthoDB" id="3577023at2759"/>
<dbReference type="AlphaFoldDB" id="A0A8H7TGV3"/>
<organism evidence="2 3">
    <name type="scientific">Cadophora malorum</name>
    <dbReference type="NCBI Taxonomy" id="108018"/>
    <lineage>
        <taxon>Eukaryota</taxon>
        <taxon>Fungi</taxon>
        <taxon>Dikarya</taxon>
        <taxon>Ascomycota</taxon>
        <taxon>Pezizomycotina</taxon>
        <taxon>Leotiomycetes</taxon>
        <taxon>Helotiales</taxon>
        <taxon>Ploettnerulaceae</taxon>
        <taxon>Cadophora</taxon>
    </lineage>
</organism>
<accession>A0A8H7TGV3</accession>
<dbReference type="Proteomes" id="UP000664132">
    <property type="component" value="Unassembled WGS sequence"/>
</dbReference>